<dbReference type="AlphaFoldDB" id="A0A7W7SV38"/>
<dbReference type="RefSeq" id="WP_184537126.1">
    <property type="nucleotide sequence ID" value="NZ_JACHJW010000001.1"/>
</dbReference>
<dbReference type="EMBL" id="JACHJW010000001">
    <property type="protein sequence ID" value="MBB4961540.1"/>
    <property type="molecule type" value="Genomic_DNA"/>
</dbReference>
<dbReference type="SUPFAM" id="SSF141571">
    <property type="entry name" value="Pentapeptide repeat-like"/>
    <property type="match status" value="1"/>
</dbReference>
<comment type="caution">
    <text evidence="1">The sequence shown here is derived from an EMBL/GenBank/DDBJ whole genome shotgun (WGS) entry which is preliminary data.</text>
</comment>
<gene>
    <name evidence="1" type="ORF">FHR38_005273</name>
</gene>
<dbReference type="Proteomes" id="UP000578819">
    <property type="component" value="Unassembled WGS sequence"/>
</dbReference>
<organism evidence="1 2">
    <name type="scientific">Micromonospora polyrhachis</name>
    <dbReference type="NCBI Taxonomy" id="1282883"/>
    <lineage>
        <taxon>Bacteria</taxon>
        <taxon>Bacillati</taxon>
        <taxon>Actinomycetota</taxon>
        <taxon>Actinomycetes</taxon>
        <taxon>Micromonosporales</taxon>
        <taxon>Micromonosporaceae</taxon>
        <taxon>Micromonospora</taxon>
    </lineage>
</organism>
<evidence type="ECO:0000313" key="2">
    <source>
        <dbReference type="Proteomes" id="UP000578819"/>
    </source>
</evidence>
<protein>
    <submittedName>
        <fullName evidence="1">Uncharacterized protein</fullName>
    </submittedName>
</protein>
<accession>A0A7W7SV38</accession>
<evidence type="ECO:0000313" key="1">
    <source>
        <dbReference type="EMBL" id="MBB4961540.1"/>
    </source>
</evidence>
<name>A0A7W7SV38_9ACTN</name>
<keyword evidence="2" id="KW-1185">Reference proteome</keyword>
<reference evidence="1 2" key="1">
    <citation type="submission" date="2020-08" db="EMBL/GenBank/DDBJ databases">
        <title>Sequencing the genomes of 1000 actinobacteria strains.</title>
        <authorList>
            <person name="Klenk H.-P."/>
        </authorList>
    </citation>
    <scope>NUCLEOTIDE SEQUENCE [LARGE SCALE GENOMIC DNA]</scope>
    <source>
        <strain evidence="1 2">DSM 45886</strain>
    </source>
</reference>
<sequence length="776" mass="85016">MTLEMFSPPVVSCDHCEGQGRKLVLCQCVRWGNRFLVDATSDRHSADGRAYQDCELCKGSGYVGHDCDQCRRTGRRRAQLVLTVANLDTGAVRSLNVVPGGVEPRRNAGGRWELALSPVVAALAAEVGAGEWWDAFPPGGSADPLPILLPTDWQPTLPAADRWQLEAAAITRHCWHPWRLWFARTEPSPERNLDAELGWLCHLADLWCLDLVVEVRRRGQGLRVRKPNGRGLNWDIRYELPGGGVPSRQRSWAEDLPAAVAATTAQDAMFNLVERSLTAPPHFLRPHRPHRSGPPVIDVDQVERRVYADLEGVGGAAHGAQAIWRDGRWQHTRLQVEDQVEVLTEQSTGQVVRETKIVLSRTWEPPAPAWHGDPIPYDPCPACDPQHRLRICLCTLGNRPPDPACPGCDGAGVAAETGACHACRDSGRVYRGMVVTLTDLADTTLHLNWLPPERSVDAPQADVDLNNAPQADVDLNDAPQVDVDLNDAPQADVDLNDAPQADVDLNDAPQADVDLNDAPQADVDLNDAPQVATQPGGKPVRQLPAQYQLGHWARVLDARPADLTYLDGDHRVEQDLLDGTVTVDHLGVDPYARYIADASGQHPAGRLLIDISPPAAVRITKLIRLALGLHQTLVVTLTDHRLNEHDPRLIHGESWNIAMIPPGQPLDPALQPYQSSPEAASAYFLEYLENALADAVPADPRQGIRVPQTPEPAPLVEDLVPLIRRLAHHHAGQPVSIRYHHTGCHLYVHEHRDSLRHLVSARTVPIALAAIGLAPG</sequence>
<proteinExistence type="predicted"/>